<evidence type="ECO:0000259" key="5">
    <source>
        <dbReference type="Pfam" id="PF13407"/>
    </source>
</evidence>
<dbReference type="GO" id="GO:0030313">
    <property type="term" value="C:cell envelope"/>
    <property type="evidence" value="ECO:0007669"/>
    <property type="project" value="UniProtKB-SubCell"/>
</dbReference>
<keyword evidence="3" id="KW-0732">Signal</keyword>
<dbReference type="GO" id="GO:0030246">
    <property type="term" value="F:carbohydrate binding"/>
    <property type="evidence" value="ECO:0007669"/>
    <property type="project" value="UniProtKB-ARBA"/>
</dbReference>
<dbReference type="Pfam" id="PF13407">
    <property type="entry name" value="Peripla_BP_4"/>
    <property type="match status" value="1"/>
</dbReference>
<evidence type="ECO:0000256" key="4">
    <source>
        <dbReference type="SAM" id="Phobius"/>
    </source>
</evidence>
<comment type="caution">
    <text evidence="6">The sequence shown here is derived from an EMBL/GenBank/DDBJ whole genome shotgun (WGS) entry which is preliminary data.</text>
</comment>
<feature type="transmembrane region" description="Helical" evidence="4">
    <location>
        <begin position="27"/>
        <end position="48"/>
    </location>
</feature>
<dbReference type="AlphaFoldDB" id="A0A437QWX0"/>
<dbReference type="CDD" id="cd06324">
    <property type="entry name" value="PBP1_ABC_sugar_binding-like"/>
    <property type="match status" value="1"/>
</dbReference>
<keyword evidence="7" id="KW-1185">Reference proteome</keyword>
<dbReference type="Gene3D" id="3.40.50.2300">
    <property type="match status" value="2"/>
</dbReference>
<name>A0A437QWX0_9PROT</name>
<dbReference type="Proteomes" id="UP000287447">
    <property type="component" value="Unassembled WGS sequence"/>
</dbReference>
<keyword evidence="4" id="KW-0812">Transmembrane</keyword>
<evidence type="ECO:0000256" key="1">
    <source>
        <dbReference type="ARBA" id="ARBA00004196"/>
    </source>
</evidence>
<dbReference type="SUPFAM" id="SSF53822">
    <property type="entry name" value="Periplasmic binding protein-like I"/>
    <property type="match status" value="1"/>
</dbReference>
<comment type="similarity">
    <text evidence="2">Belongs to the bacterial solute-binding protein 2 family.</text>
</comment>
<dbReference type="PANTHER" id="PTHR46847">
    <property type="entry name" value="D-ALLOSE-BINDING PERIPLASMIC PROTEIN-RELATED"/>
    <property type="match status" value="1"/>
</dbReference>
<evidence type="ECO:0000256" key="3">
    <source>
        <dbReference type="ARBA" id="ARBA00022729"/>
    </source>
</evidence>
<evidence type="ECO:0000256" key="2">
    <source>
        <dbReference type="ARBA" id="ARBA00007639"/>
    </source>
</evidence>
<dbReference type="InterPro" id="IPR025997">
    <property type="entry name" value="SBP_2_dom"/>
</dbReference>
<feature type="domain" description="Periplasmic binding protein" evidence="5">
    <location>
        <begin position="60"/>
        <end position="317"/>
    </location>
</feature>
<dbReference type="InterPro" id="IPR028082">
    <property type="entry name" value="Peripla_BP_I"/>
</dbReference>
<proteinExistence type="inferred from homology"/>
<reference evidence="7" key="1">
    <citation type="submission" date="2019-01" db="EMBL/GenBank/DDBJ databases">
        <title>Gri0909 isolated from a small marine red alga.</title>
        <authorList>
            <person name="Kim J."/>
            <person name="Jeong S.E."/>
            <person name="Jeon C.O."/>
        </authorList>
    </citation>
    <scope>NUCLEOTIDE SEQUENCE [LARGE SCALE GENOMIC DNA]</scope>
    <source>
        <strain evidence="7">Gri0909</strain>
    </source>
</reference>
<keyword evidence="4" id="KW-0472">Membrane</keyword>
<protein>
    <recommendedName>
        <fullName evidence="5">Periplasmic binding protein domain-containing protein</fullName>
    </recommendedName>
</protein>
<accession>A0A437QWX0</accession>
<keyword evidence="4" id="KW-1133">Transmembrane helix</keyword>
<dbReference type="EMBL" id="SADE01000001">
    <property type="protein sequence ID" value="RVU39030.1"/>
    <property type="molecule type" value="Genomic_DNA"/>
</dbReference>
<organism evidence="6 7">
    <name type="scientific">Hwanghaeella grinnelliae</name>
    <dbReference type="NCBI Taxonomy" id="2500179"/>
    <lineage>
        <taxon>Bacteria</taxon>
        <taxon>Pseudomonadati</taxon>
        <taxon>Pseudomonadota</taxon>
        <taxon>Alphaproteobacteria</taxon>
        <taxon>Rhodospirillales</taxon>
        <taxon>Rhodospirillaceae</taxon>
        <taxon>Hwanghaeella</taxon>
    </lineage>
</organism>
<evidence type="ECO:0000313" key="6">
    <source>
        <dbReference type="EMBL" id="RVU39030.1"/>
    </source>
</evidence>
<sequence>MLHGSAAWGHGDAGPDKKYGGVSRMRFLCAFFLYSLIAFATMTAAFGAECRTPKVLMSLPDRADDPFWGPYARFAEAVAESLNVELTVDYSIANDRSNYRDRLQAALSGRSKPDYVAVFPYFGAVETLMEESAAHGVSIITLNSDLGAGDRKAVGYPRERYKNWILQSLADDENAGFKLAQVVARAGRERFKLAERDTVSITALGGNQLAGASLYRRDGLERFVRMSGGAAAINQFVFTDWSYERGKEVAVGLIRRYPNTQGVWAANLPLGLAVADALNALAPNHRLPAIGMVSGPFDDRALDGIDEGKFAAVVGGHFLEGGIVLALLLDHFNGLDFVDDMGTALRVPFKTADRKNVAELRAVMGDRNWLGMPFRHLSKCYNGGLDYYDFNLDTIFRH</sequence>
<comment type="subcellular location">
    <subcellularLocation>
        <location evidence="1">Cell envelope</location>
    </subcellularLocation>
</comment>
<dbReference type="PANTHER" id="PTHR46847:SF2">
    <property type="entry name" value="ABC TRANSPORTER SUGAR-BINDING PROTEIN"/>
    <property type="match status" value="1"/>
</dbReference>
<evidence type="ECO:0000313" key="7">
    <source>
        <dbReference type="Proteomes" id="UP000287447"/>
    </source>
</evidence>
<gene>
    <name evidence="6" type="ORF">EOI86_07170</name>
</gene>